<dbReference type="PANTHER" id="PTHR43312:SF1">
    <property type="entry name" value="NADP-DEPENDENT OXIDOREDUCTASE DOMAIN-CONTAINING PROTEIN"/>
    <property type="match status" value="1"/>
</dbReference>
<dbReference type="CDD" id="cd19086">
    <property type="entry name" value="AKR_AKR11C1"/>
    <property type="match status" value="1"/>
</dbReference>
<dbReference type="EMBL" id="CP040749">
    <property type="protein sequence ID" value="QCX40606.1"/>
    <property type="molecule type" value="Genomic_DNA"/>
</dbReference>
<feature type="domain" description="NADP-dependent oxidoreductase" evidence="1">
    <location>
        <begin position="15"/>
        <end position="315"/>
    </location>
</feature>
<protein>
    <submittedName>
        <fullName evidence="2">Aldo/keto reductase</fullName>
    </submittedName>
</protein>
<keyword evidence="3" id="KW-1185">Reference proteome</keyword>
<sequence length="327" mass="36173">MKTRQLGNNGFNVSEIGLGTWQIGGNWGQDFSTQKAMDILTTAVENGVTFFDTADVYGDGKSEAFIGEFLKNTDTKIKVATKFGRGATVFPNNYTKDELKKGIEASLNRLGVTSLDLMQLHCIPTAELKKGDIFDWLRDFKSEGLIKNFGASVESVEEGLLCLEQDGLLALQIIFNIFRQKPITELFSQAEAKGVGIIVRLPLASGLLTGKFTKETKFHEEDHRNFNKDGAFFNVGETFAGLPFEKGIEITEALKAYVPEGLTLTQMALRWILDHKAVSTIIPGASSPKQAENNAFVSSIAPLSKELHQELTEFYNTAIHEYIRGVY</sequence>
<dbReference type="PANTHER" id="PTHR43312">
    <property type="entry name" value="D-THREO-ALDOSE 1-DEHYDROGENASE"/>
    <property type="match status" value="1"/>
</dbReference>
<dbReference type="Gene3D" id="3.20.20.100">
    <property type="entry name" value="NADP-dependent oxidoreductase domain"/>
    <property type="match status" value="1"/>
</dbReference>
<name>A0A5B7TZI2_9FLAO</name>
<dbReference type="InterPro" id="IPR036812">
    <property type="entry name" value="NAD(P)_OxRdtase_dom_sf"/>
</dbReference>
<evidence type="ECO:0000313" key="2">
    <source>
        <dbReference type="EMBL" id="QCX40606.1"/>
    </source>
</evidence>
<accession>A0A5B7TZI2</accession>
<proteinExistence type="predicted"/>
<dbReference type="SUPFAM" id="SSF51430">
    <property type="entry name" value="NAD(P)-linked oxidoreductase"/>
    <property type="match status" value="1"/>
</dbReference>
<dbReference type="KEGG" id="fbe:FF125_19980"/>
<evidence type="ECO:0000313" key="3">
    <source>
        <dbReference type="Proteomes" id="UP000306229"/>
    </source>
</evidence>
<dbReference type="Pfam" id="PF00248">
    <property type="entry name" value="Aldo_ket_red"/>
    <property type="match status" value="1"/>
</dbReference>
<dbReference type="InterPro" id="IPR053135">
    <property type="entry name" value="AKR2_Oxidoreductase"/>
</dbReference>
<dbReference type="OrthoDB" id="9773828at2"/>
<gene>
    <name evidence="2" type="ORF">FF125_19980</name>
</gene>
<dbReference type="Proteomes" id="UP000306229">
    <property type="component" value="Chromosome"/>
</dbReference>
<reference evidence="2 3" key="1">
    <citation type="submission" date="2019-05" db="EMBL/GenBank/DDBJ databases">
        <title>Algicella ahnfeltiae gen. nov., sp. nov., a novel marine bacterium of the family Flavobacteriaceae isolated from a red alga.</title>
        <authorList>
            <person name="Nedashkovskaya O.I."/>
            <person name="Kukhlevskiy A.D."/>
            <person name="Kim S.-G."/>
            <person name="Zhukova N.V."/>
            <person name="Mikhailov V.V."/>
        </authorList>
    </citation>
    <scope>NUCLEOTIDE SEQUENCE [LARGE SCALE GENOMIC DNA]</scope>
    <source>
        <strain evidence="2 3">10Alg115</strain>
    </source>
</reference>
<dbReference type="AlphaFoldDB" id="A0A5B7TZI2"/>
<organism evidence="2 3">
    <name type="scientific">Aureibaculum algae</name>
    <dbReference type="NCBI Taxonomy" id="2584122"/>
    <lineage>
        <taxon>Bacteria</taxon>
        <taxon>Pseudomonadati</taxon>
        <taxon>Bacteroidota</taxon>
        <taxon>Flavobacteriia</taxon>
        <taxon>Flavobacteriales</taxon>
        <taxon>Flavobacteriaceae</taxon>
        <taxon>Aureibaculum</taxon>
    </lineage>
</organism>
<evidence type="ECO:0000259" key="1">
    <source>
        <dbReference type="Pfam" id="PF00248"/>
    </source>
</evidence>
<dbReference type="InterPro" id="IPR023210">
    <property type="entry name" value="NADP_OxRdtase_dom"/>
</dbReference>
<dbReference type="RefSeq" id="WP_138951751.1">
    <property type="nucleotide sequence ID" value="NZ_CP040749.1"/>
</dbReference>